<dbReference type="Gene3D" id="2.60.40.10">
    <property type="entry name" value="Immunoglobulins"/>
    <property type="match status" value="2"/>
</dbReference>
<evidence type="ECO:0000313" key="5">
    <source>
        <dbReference type="Ensembl" id="ENSHHUP00000019536.1"/>
    </source>
</evidence>
<evidence type="ECO:0000256" key="2">
    <source>
        <dbReference type="SAM" id="Phobius"/>
    </source>
</evidence>
<keyword evidence="2" id="KW-1133">Transmembrane helix</keyword>
<dbReference type="PROSITE" id="PS50835">
    <property type="entry name" value="IG_LIKE"/>
    <property type="match status" value="1"/>
</dbReference>
<proteinExistence type="predicted"/>
<feature type="chain" id="PRO_5021225489" description="Ig-like domain-containing protein" evidence="3">
    <location>
        <begin position="23"/>
        <end position="352"/>
    </location>
</feature>
<dbReference type="AlphaFoldDB" id="A0A4W5L3G9"/>
<dbReference type="PANTHER" id="PTHR46013:SF4">
    <property type="entry name" value="B-CELL RECEPTOR CD22-RELATED"/>
    <property type="match status" value="1"/>
</dbReference>
<feature type="transmembrane region" description="Helical" evidence="2">
    <location>
        <begin position="245"/>
        <end position="269"/>
    </location>
</feature>
<dbReference type="InterPro" id="IPR007110">
    <property type="entry name" value="Ig-like_dom"/>
</dbReference>
<evidence type="ECO:0000313" key="6">
    <source>
        <dbReference type="Proteomes" id="UP000314982"/>
    </source>
</evidence>
<protein>
    <recommendedName>
        <fullName evidence="4">Ig-like domain-containing protein</fullName>
    </recommendedName>
</protein>
<reference evidence="5" key="2">
    <citation type="submission" date="2025-08" db="UniProtKB">
        <authorList>
            <consortium name="Ensembl"/>
        </authorList>
    </citation>
    <scope>IDENTIFICATION</scope>
</reference>
<dbReference type="SUPFAM" id="SSF48726">
    <property type="entry name" value="Immunoglobulin"/>
    <property type="match status" value="2"/>
</dbReference>
<accession>A0A4W5L3G9</accession>
<dbReference type="SMART" id="SM00408">
    <property type="entry name" value="IGc2"/>
    <property type="match status" value="2"/>
</dbReference>
<organism evidence="5 6">
    <name type="scientific">Hucho hucho</name>
    <name type="common">huchen</name>
    <dbReference type="NCBI Taxonomy" id="62062"/>
    <lineage>
        <taxon>Eukaryota</taxon>
        <taxon>Metazoa</taxon>
        <taxon>Chordata</taxon>
        <taxon>Craniata</taxon>
        <taxon>Vertebrata</taxon>
        <taxon>Euteleostomi</taxon>
        <taxon>Actinopterygii</taxon>
        <taxon>Neopterygii</taxon>
        <taxon>Teleostei</taxon>
        <taxon>Protacanthopterygii</taxon>
        <taxon>Salmoniformes</taxon>
        <taxon>Salmonidae</taxon>
        <taxon>Salmoninae</taxon>
        <taxon>Hucho</taxon>
    </lineage>
</organism>
<sequence>MHCQYILQLSLLTLLSLPGTLAKTWSVWYRDRDRTTVICASKGSSVVFDCEYSYPDFRIVSQKIWFTPRGDTKLDGSQQGDGVFKTSGPIKPRYSGRTEFYDQGNNCTLKLNNVTEDDSGRFFFRFESNKRNEAPQGFTGSGGVDLKMSDAPRDVSVKVSPSPEVVKGSRLTLTCSNNANPAAETYTWFQRTGPLTSLRLGMGKEHTFKEIDSDDSGLYFCMAQNALGSQNSTEQEVKVKESARLMLVLAALGALFLVTAVIVVPYIYIKRLKWNTAEKKLPTKPVPQLQKATLSRPEDIYENMRRSAKLITDPDDMNYTELNIRPAPSPRRQRNDKAEDDNAVIYSQLQSH</sequence>
<dbReference type="Proteomes" id="UP000314982">
    <property type="component" value="Unassembled WGS sequence"/>
</dbReference>
<dbReference type="PANTHER" id="PTHR46013">
    <property type="entry name" value="VASCULAR CELL ADHESION MOLECULE 1"/>
    <property type="match status" value="1"/>
</dbReference>
<dbReference type="InterPro" id="IPR013783">
    <property type="entry name" value="Ig-like_fold"/>
</dbReference>
<evidence type="ECO:0000259" key="4">
    <source>
        <dbReference type="PROSITE" id="PS50835"/>
    </source>
</evidence>
<dbReference type="Ensembl" id="ENSHHUT00000020258.1">
    <property type="protein sequence ID" value="ENSHHUP00000019536.1"/>
    <property type="gene ID" value="ENSHHUG00000012210.1"/>
</dbReference>
<feature type="region of interest" description="Disordered" evidence="1">
    <location>
        <begin position="312"/>
        <end position="345"/>
    </location>
</feature>
<keyword evidence="6" id="KW-1185">Reference proteome</keyword>
<dbReference type="GeneTree" id="ENSGT01150000286907"/>
<dbReference type="SMART" id="SM00409">
    <property type="entry name" value="IG"/>
    <property type="match status" value="2"/>
</dbReference>
<dbReference type="InterPro" id="IPR036179">
    <property type="entry name" value="Ig-like_dom_sf"/>
</dbReference>
<reference evidence="6" key="1">
    <citation type="submission" date="2018-06" db="EMBL/GenBank/DDBJ databases">
        <title>Genome assembly of Danube salmon.</title>
        <authorList>
            <person name="Macqueen D.J."/>
            <person name="Gundappa M.K."/>
        </authorList>
    </citation>
    <scope>NUCLEOTIDE SEQUENCE [LARGE SCALE GENOMIC DNA]</scope>
</reference>
<feature type="domain" description="Ig-like" evidence="4">
    <location>
        <begin position="152"/>
        <end position="240"/>
    </location>
</feature>
<feature type="signal peptide" evidence="3">
    <location>
        <begin position="1"/>
        <end position="22"/>
    </location>
</feature>
<dbReference type="InterPro" id="IPR003599">
    <property type="entry name" value="Ig_sub"/>
</dbReference>
<evidence type="ECO:0000256" key="1">
    <source>
        <dbReference type="SAM" id="MobiDB-lite"/>
    </source>
</evidence>
<reference evidence="5" key="3">
    <citation type="submission" date="2025-09" db="UniProtKB">
        <authorList>
            <consortium name="Ensembl"/>
        </authorList>
    </citation>
    <scope>IDENTIFICATION</scope>
</reference>
<name>A0A4W5L3G9_9TELE</name>
<keyword evidence="3" id="KW-0732">Signal</keyword>
<dbReference type="Pfam" id="PF13927">
    <property type="entry name" value="Ig_3"/>
    <property type="match status" value="1"/>
</dbReference>
<dbReference type="InterPro" id="IPR003598">
    <property type="entry name" value="Ig_sub2"/>
</dbReference>
<keyword evidence="2" id="KW-0812">Transmembrane</keyword>
<keyword evidence="2" id="KW-0472">Membrane</keyword>
<evidence type="ECO:0000256" key="3">
    <source>
        <dbReference type="SAM" id="SignalP"/>
    </source>
</evidence>